<dbReference type="InterPro" id="IPR008942">
    <property type="entry name" value="ENTH_VHS"/>
</dbReference>
<evidence type="ECO:0000313" key="7">
    <source>
        <dbReference type="Proteomes" id="UP001224775"/>
    </source>
</evidence>
<feature type="region of interest" description="Disordered" evidence="5">
    <location>
        <begin position="409"/>
        <end position="449"/>
    </location>
</feature>
<dbReference type="PANTHER" id="PTHR21514">
    <property type="entry name" value="AP-4 COMPLEX ACCESSORY SUBUNIT TEPSIN"/>
    <property type="match status" value="1"/>
</dbReference>
<feature type="compositionally biased region" description="Low complexity" evidence="5">
    <location>
        <begin position="660"/>
        <end position="672"/>
    </location>
</feature>
<dbReference type="GO" id="GO:0032588">
    <property type="term" value="C:trans-Golgi network membrane"/>
    <property type="evidence" value="ECO:0007669"/>
    <property type="project" value="TreeGrafter"/>
</dbReference>
<feature type="region of interest" description="Disordered" evidence="5">
    <location>
        <begin position="726"/>
        <end position="798"/>
    </location>
</feature>
<feature type="compositionally biased region" description="Polar residues" evidence="5">
    <location>
        <begin position="242"/>
        <end position="254"/>
    </location>
</feature>
<dbReference type="CDD" id="cd03572">
    <property type="entry name" value="ENTH_like_Tepsin"/>
    <property type="match status" value="1"/>
</dbReference>
<protein>
    <submittedName>
        <fullName evidence="6">AP-4 complex accessory subunit Tepsin</fullName>
    </submittedName>
</protein>
<proteinExistence type="predicted"/>
<feature type="compositionally biased region" description="Gly residues" evidence="5">
    <location>
        <begin position="330"/>
        <end position="341"/>
    </location>
</feature>
<comment type="caution">
    <text evidence="6">The sequence shown here is derived from an EMBL/GenBank/DDBJ whole genome shotgun (WGS) entry which is preliminary data.</text>
</comment>
<feature type="compositionally biased region" description="Gly residues" evidence="5">
    <location>
        <begin position="216"/>
        <end position="227"/>
    </location>
</feature>
<feature type="region of interest" description="Disordered" evidence="5">
    <location>
        <begin position="660"/>
        <end position="684"/>
    </location>
</feature>
<dbReference type="InterPro" id="IPR035802">
    <property type="entry name" value="ENTH/VHS_tepsin"/>
</dbReference>
<feature type="region of interest" description="Disordered" evidence="5">
    <location>
        <begin position="280"/>
        <end position="341"/>
    </location>
</feature>
<feature type="compositionally biased region" description="Low complexity" evidence="5">
    <location>
        <begin position="415"/>
        <end position="425"/>
    </location>
</feature>
<organism evidence="6 7">
    <name type="scientific">Skeletonema marinoi</name>
    <dbReference type="NCBI Taxonomy" id="267567"/>
    <lineage>
        <taxon>Eukaryota</taxon>
        <taxon>Sar</taxon>
        <taxon>Stramenopiles</taxon>
        <taxon>Ochrophyta</taxon>
        <taxon>Bacillariophyta</taxon>
        <taxon>Coscinodiscophyceae</taxon>
        <taxon>Thalassiosirophycidae</taxon>
        <taxon>Thalassiosirales</taxon>
        <taxon>Skeletonemataceae</taxon>
        <taxon>Skeletonema</taxon>
        <taxon>Skeletonema marinoi-dohrnii complex</taxon>
    </lineage>
</organism>
<keyword evidence="3" id="KW-0333">Golgi apparatus</keyword>
<dbReference type="InterPro" id="IPR039273">
    <property type="entry name" value="TEPSIN"/>
</dbReference>
<evidence type="ECO:0000256" key="1">
    <source>
        <dbReference type="ARBA" id="ARBA00004541"/>
    </source>
</evidence>
<dbReference type="Proteomes" id="UP001224775">
    <property type="component" value="Unassembled WGS sequence"/>
</dbReference>
<keyword evidence="4" id="KW-0968">Cytoplasmic vesicle</keyword>
<evidence type="ECO:0000256" key="2">
    <source>
        <dbReference type="ARBA" id="ARBA00004555"/>
    </source>
</evidence>
<feature type="compositionally biased region" description="Low complexity" evidence="5">
    <location>
        <begin position="766"/>
        <end position="798"/>
    </location>
</feature>
<evidence type="ECO:0000256" key="4">
    <source>
        <dbReference type="ARBA" id="ARBA00023329"/>
    </source>
</evidence>
<dbReference type="AlphaFoldDB" id="A0AAD8XSC0"/>
<feature type="compositionally biased region" description="Low complexity" evidence="5">
    <location>
        <begin position="743"/>
        <end position="754"/>
    </location>
</feature>
<dbReference type="EMBL" id="JATAAI010000063">
    <property type="protein sequence ID" value="KAK1732575.1"/>
    <property type="molecule type" value="Genomic_DNA"/>
</dbReference>
<sequence>MTKKIGIAVIIVVYINNEQSKKMDKSLLSRATDSTTAPTPGYLYNDIGKTLTSPQACIDTSNYLIARLSKNNVHIKKKCCKVLAKLIVHPVNRGMLKRTLAQNPNAIASIKECTAWRGTMDAVTGDQWNVEVREAAKECLDVVYSDSGEGESGGGGGSNFGGIGMGGGGGGMAGLQQQQGGGYGGPVAAQGIGGGGYGAPMGGSSGSGYGNDSYGGAQGGGGGGGSRMEGIGNPMFSDPRLAQQQSSSSTTVGKLSQMATDVGGAMLGMIKDPLAKQAAAMQQQPPHPNMGTYGGPNMRPDPYSQPPGRNNLAMQTGGQWTMASNRGPNAIGGGGGHGGGGMAPPVAEAPRHDDSEYYKARNATGTAFNWASAGGGAPAPPAVAAAPVAAVAPTVGGVGGSWATAPVAPPPPPAVSTTPAASSTPQLSVAAQSRMDANQSGPYSGGGGGGFVAPSATTAGDYEKNLIAELCPPGGMKAEPPQDKLQDFARSVPSLNPDLVCPALLDALEDGNPWIMRAKALCVIETVLKVMDQQQGESNAYADFFHACAFEIEPLANHARQSVKAPAKRVLGLLGVAPGTATAASPMRSNGGATAAAARPVVAAAAEAPNLLDFDGPSDVPAAPVAAPPAPPVVQSVANVSLGGGDSMFGGMTVKSTVPSASSPAAPALVSTESTESSGDLLGSFSVSAEPAPVAPSSGSSNLFGNMTVKSTPAAAAEPVAAAAPTAPTDASSVGPSSGGSAFGFLNATTTPSTPSRPAPKPMAPASPAASYDPLLTLGSTTSTTNNNGAMNGMNTTNPMAQVNTAQMNPAQMQQMQMAYQQNMMMMQQQMQHMQMGAGGAGAGGQAYGRQGNNPNIMGANYMRQVPGVQGDNSSSFSFLGAPKKKDTHEFDFVKDAMKRG</sequence>
<feature type="region of interest" description="Disordered" evidence="5">
    <location>
        <begin position="213"/>
        <end position="254"/>
    </location>
</feature>
<evidence type="ECO:0000256" key="3">
    <source>
        <dbReference type="ARBA" id="ARBA00023034"/>
    </source>
</evidence>
<feature type="compositionally biased region" description="Polar residues" evidence="5">
    <location>
        <begin position="312"/>
        <end position="327"/>
    </location>
</feature>
<accession>A0AAD8XSC0</accession>
<name>A0AAD8XSC0_9STRA</name>
<evidence type="ECO:0000313" key="6">
    <source>
        <dbReference type="EMBL" id="KAK1732575.1"/>
    </source>
</evidence>
<evidence type="ECO:0000256" key="5">
    <source>
        <dbReference type="SAM" id="MobiDB-lite"/>
    </source>
</evidence>
<dbReference type="PANTHER" id="PTHR21514:SF0">
    <property type="entry name" value="AP-4 COMPLEX ACCESSORY SUBUNIT TEPSIN"/>
    <property type="match status" value="1"/>
</dbReference>
<dbReference type="GO" id="GO:0031410">
    <property type="term" value="C:cytoplasmic vesicle"/>
    <property type="evidence" value="ECO:0007669"/>
    <property type="project" value="UniProtKB-SubCell"/>
</dbReference>
<feature type="compositionally biased region" description="Low complexity" evidence="5">
    <location>
        <begin position="726"/>
        <end position="736"/>
    </location>
</feature>
<reference evidence="6" key="1">
    <citation type="submission" date="2023-06" db="EMBL/GenBank/DDBJ databases">
        <title>Survivors Of The Sea: Transcriptome response of Skeletonema marinoi to long-term dormancy.</title>
        <authorList>
            <person name="Pinder M.I.M."/>
            <person name="Kourtchenko O."/>
            <person name="Robertson E.K."/>
            <person name="Larsson T."/>
            <person name="Maumus F."/>
            <person name="Osuna-Cruz C.M."/>
            <person name="Vancaester E."/>
            <person name="Stenow R."/>
            <person name="Vandepoele K."/>
            <person name="Ploug H."/>
            <person name="Bruchert V."/>
            <person name="Godhe A."/>
            <person name="Topel M."/>
        </authorList>
    </citation>
    <scope>NUCLEOTIDE SEQUENCE</scope>
    <source>
        <strain evidence="6">R05AC</strain>
    </source>
</reference>
<comment type="subcellular location">
    <subcellularLocation>
        <location evidence="1">Cytoplasmic vesicle</location>
    </subcellularLocation>
    <subcellularLocation>
        <location evidence="2">Golgi apparatus</location>
    </subcellularLocation>
</comment>
<feature type="compositionally biased region" description="Polar residues" evidence="5">
    <location>
        <begin position="426"/>
        <end position="442"/>
    </location>
</feature>
<dbReference type="Gene3D" id="1.25.40.90">
    <property type="match status" value="1"/>
</dbReference>
<feature type="compositionally biased region" description="Pro residues" evidence="5">
    <location>
        <begin position="755"/>
        <end position="765"/>
    </location>
</feature>
<gene>
    <name evidence="6" type="ORF">QTG54_016716</name>
</gene>
<keyword evidence="7" id="KW-1185">Reference proteome</keyword>